<dbReference type="EMBL" id="CP133616">
    <property type="protein sequence ID" value="WMV31492.1"/>
    <property type="molecule type" value="Genomic_DNA"/>
</dbReference>
<keyword evidence="2" id="KW-1185">Reference proteome</keyword>
<reference evidence="1" key="1">
    <citation type="submission" date="2023-08" db="EMBL/GenBank/DDBJ databases">
        <title>A de novo genome assembly of Solanum verrucosum Schlechtendal, a Mexican diploid species geographically isolated from the other diploid A-genome species in potato relatives.</title>
        <authorList>
            <person name="Hosaka K."/>
        </authorList>
    </citation>
    <scope>NUCLEOTIDE SEQUENCE</scope>
    <source>
        <tissue evidence="1">Young leaves</tissue>
    </source>
</reference>
<evidence type="ECO:0000313" key="1">
    <source>
        <dbReference type="EMBL" id="WMV31492.1"/>
    </source>
</evidence>
<name>A0AAF0TSM6_SOLVR</name>
<sequence>MYITKKTIQEIRR</sequence>
<dbReference type="Proteomes" id="UP001234989">
    <property type="component" value="Chromosome 5"/>
</dbReference>
<gene>
    <name evidence="1" type="ORF">MTR67_024877</name>
</gene>
<proteinExistence type="predicted"/>
<protein>
    <submittedName>
        <fullName evidence="1">Uncharacterized protein</fullName>
    </submittedName>
</protein>
<evidence type="ECO:0000313" key="2">
    <source>
        <dbReference type="Proteomes" id="UP001234989"/>
    </source>
</evidence>
<accession>A0AAF0TSM6</accession>
<organism evidence="1 2">
    <name type="scientific">Solanum verrucosum</name>
    <dbReference type="NCBI Taxonomy" id="315347"/>
    <lineage>
        <taxon>Eukaryota</taxon>
        <taxon>Viridiplantae</taxon>
        <taxon>Streptophyta</taxon>
        <taxon>Embryophyta</taxon>
        <taxon>Tracheophyta</taxon>
        <taxon>Spermatophyta</taxon>
        <taxon>Magnoliopsida</taxon>
        <taxon>eudicotyledons</taxon>
        <taxon>Gunneridae</taxon>
        <taxon>Pentapetalae</taxon>
        <taxon>asterids</taxon>
        <taxon>lamiids</taxon>
        <taxon>Solanales</taxon>
        <taxon>Solanaceae</taxon>
        <taxon>Solanoideae</taxon>
        <taxon>Solaneae</taxon>
        <taxon>Solanum</taxon>
    </lineage>
</organism>